<name>A0ABR7LUI8_9ACTN</name>
<evidence type="ECO:0000256" key="4">
    <source>
        <dbReference type="ARBA" id="ARBA00022989"/>
    </source>
</evidence>
<comment type="caution">
    <text evidence="8">The sequence shown here is derived from an EMBL/GenBank/DDBJ whole genome shotgun (WGS) entry which is preliminary data.</text>
</comment>
<feature type="transmembrane region" description="Helical" evidence="7">
    <location>
        <begin position="165"/>
        <end position="186"/>
    </location>
</feature>
<feature type="transmembrane region" description="Helical" evidence="7">
    <location>
        <begin position="309"/>
        <end position="330"/>
    </location>
</feature>
<dbReference type="InterPro" id="IPR001851">
    <property type="entry name" value="ABC_transp_permease"/>
</dbReference>
<sequence>MRGGARPVPPPTGRSWDTPVSETIDNRIGETRAPSPGPPARGPLRTGAEAFLRRREASILLVAVALFVYFRTASDVFLTNDNLVNISQVLAPAAIIAVGQVLLLVSGEIDLSVGMVFTLAPFLVHYAIDYYGVFPVPAIALALLAASAIGFVNGFVTVVLKVPSFVTTLGTLFVVNGITLTTSHAYPAEIPPAAVGIEGWFGRAPWAELIWAVLIVAFFHVVLTRTRWGLHTVAVGGNPLGASEAGIRAGRIKIGNFMITSVLGAFAGILEAFRVQSIDPTAGGTGIMFTAVAAAVIGGTALAGGSGTVIGAFLGALVLAVLGNGFNLIGISANPFNLILGAAILISMISNVYLARLRRAGR</sequence>
<dbReference type="EMBL" id="JABVEC010000017">
    <property type="protein sequence ID" value="MBC6468130.1"/>
    <property type="molecule type" value="Genomic_DNA"/>
</dbReference>
<evidence type="ECO:0000256" key="6">
    <source>
        <dbReference type="SAM" id="MobiDB-lite"/>
    </source>
</evidence>
<evidence type="ECO:0000256" key="3">
    <source>
        <dbReference type="ARBA" id="ARBA00022692"/>
    </source>
</evidence>
<accession>A0ABR7LUI8</accession>
<reference evidence="8 9" key="1">
    <citation type="submission" date="2020-06" db="EMBL/GenBank/DDBJ databases">
        <title>Actinomadura xiongansis sp. nov., isolated from soil of Baiyangdian.</title>
        <authorList>
            <person name="Zhang X."/>
        </authorList>
    </citation>
    <scope>NUCLEOTIDE SEQUENCE [LARGE SCALE GENOMIC DNA]</scope>
    <source>
        <strain evidence="8 9">HBUM206468</strain>
    </source>
</reference>
<dbReference type="Pfam" id="PF02653">
    <property type="entry name" value="BPD_transp_2"/>
    <property type="match status" value="1"/>
</dbReference>
<keyword evidence="5 7" id="KW-0472">Membrane</keyword>
<feature type="transmembrane region" description="Helical" evidence="7">
    <location>
        <begin position="86"/>
        <end position="104"/>
    </location>
</feature>
<feature type="transmembrane region" description="Helical" evidence="7">
    <location>
        <begin position="111"/>
        <end position="128"/>
    </location>
</feature>
<organism evidence="8 9">
    <name type="scientific">Actinomadura alba</name>
    <dbReference type="NCBI Taxonomy" id="406431"/>
    <lineage>
        <taxon>Bacteria</taxon>
        <taxon>Bacillati</taxon>
        <taxon>Actinomycetota</taxon>
        <taxon>Actinomycetes</taxon>
        <taxon>Streptosporangiales</taxon>
        <taxon>Thermomonosporaceae</taxon>
        <taxon>Actinomadura</taxon>
    </lineage>
</organism>
<dbReference type="PANTHER" id="PTHR32196">
    <property type="entry name" value="ABC TRANSPORTER PERMEASE PROTEIN YPHD-RELATED-RELATED"/>
    <property type="match status" value="1"/>
</dbReference>
<proteinExistence type="predicted"/>
<feature type="transmembrane region" description="Helical" evidence="7">
    <location>
        <begin position="57"/>
        <end position="74"/>
    </location>
</feature>
<evidence type="ECO:0000256" key="5">
    <source>
        <dbReference type="ARBA" id="ARBA00023136"/>
    </source>
</evidence>
<evidence type="ECO:0000313" key="9">
    <source>
        <dbReference type="Proteomes" id="UP000805614"/>
    </source>
</evidence>
<evidence type="ECO:0000256" key="7">
    <source>
        <dbReference type="SAM" id="Phobius"/>
    </source>
</evidence>
<dbReference type="PANTHER" id="PTHR32196:SF72">
    <property type="entry name" value="RIBOSE IMPORT PERMEASE PROTEIN RBSC"/>
    <property type="match status" value="1"/>
</dbReference>
<feature type="transmembrane region" description="Helical" evidence="7">
    <location>
        <begin position="281"/>
        <end position="302"/>
    </location>
</feature>
<feature type="transmembrane region" description="Helical" evidence="7">
    <location>
        <begin position="134"/>
        <end position="158"/>
    </location>
</feature>
<comment type="subcellular location">
    <subcellularLocation>
        <location evidence="1">Cell membrane</location>
        <topology evidence="1">Multi-pass membrane protein</topology>
    </subcellularLocation>
</comment>
<dbReference type="CDD" id="cd06579">
    <property type="entry name" value="TM_PBP1_transp_AraH_like"/>
    <property type="match status" value="1"/>
</dbReference>
<evidence type="ECO:0000256" key="1">
    <source>
        <dbReference type="ARBA" id="ARBA00004651"/>
    </source>
</evidence>
<keyword evidence="3 7" id="KW-0812">Transmembrane</keyword>
<gene>
    <name evidence="8" type="ORF">HKK74_21920</name>
</gene>
<protein>
    <submittedName>
        <fullName evidence="8">ABC transporter permease</fullName>
    </submittedName>
</protein>
<evidence type="ECO:0000313" key="8">
    <source>
        <dbReference type="EMBL" id="MBC6468130.1"/>
    </source>
</evidence>
<feature type="region of interest" description="Disordered" evidence="6">
    <location>
        <begin position="1"/>
        <end position="45"/>
    </location>
</feature>
<keyword evidence="2" id="KW-1003">Cell membrane</keyword>
<keyword evidence="9" id="KW-1185">Reference proteome</keyword>
<feature type="transmembrane region" description="Helical" evidence="7">
    <location>
        <begin position="336"/>
        <end position="355"/>
    </location>
</feature>
<dbReference type="Proteomes" id="UP000805614">
    <property type="component" value="Unassembled WGS sequence"/>
</dbReference>
<feature type="transmembrane region" description="Helical" evidence="7">
    <location>
        <begin position="206"/>
        <end position="223"/>
    </location>
</feature>
<evidence type="ECO:0000256" key="2">
    <source>
        <dbReference type="ARBA" id="ARBA00022475"/>
    </source>
</evidence>
<keyword evidence="4 7" id="KW-1133">Transmembrane helix</keyword>
<feature type="transmembrane region" description="Helical" evidence="7">
    <location>
        <begin position="257"/>
        <end position="275"/>
    </location>
</feature>